<dbReference type="EMBL" id="JAAALK010000282">
    <property type="protein sequence ID" value="KAG8078656.1"/>
    <property type="molecule type" value="Genomic_DNA"/>
</dbReference>
<dbReference type="Proteomes" id="UP000729402">
    <property type="component" value="Unassembled WGS sequence"/>
</dbReference>
<dbReference type="PANTHER" id="PTHR33728">
    <property type="entry name" value="CTTNBP 2 AMINO-TERMINAL-LIKE PROTEIN"/>
    <property type="match status" value="1"/>
</dbReference>
<reference evidence="3" key="1">
    <citation type="journal article" date="2021" name="bioRxiv">
        <title>Whole Genome Assembly and Annotation of Northern Wild Rice, Zizania palustris L., Supports a Whole Genome Duplication in the Zizania Genus.</title>
        <authorList>
            <person name="Haas M."/>
            <person name="Kono T."/>
            <person name="Macchietto M."/>
            <person name="Millas R."/>
            <person name="McGilp L."/>
            <person name="Shao M."/>
            <person name="Duquette J."/>
            <person name="Hirsch C.N."/>
            <person name="Kimball J."/>
        </authorList>
    </citation>
    <scope>NUCLEOTIDE SEQUENCE</scope>
    <source>
        <tissue evidence="3">Fresh leaf tissue</tissue>
    </source>
</reference>
<dbReference type="OrthoDB" id="770781at2759"/>
<keyword evidence="4" id="KW-1185">Reference proteome</keyword>
<accession>A0A8J5SLK3</accession>
<protein>
    <submittedName>
        <fullName evidence="3">Uncharacterized protein</fullName>
    </submittedName>
</protein>
<name>A0A8J5SLK3_ZIZPA</name>
<evidence type="ECO:0000256" key="2">
    <source>
        <dbReference type="SAM" id="Phobius"/>
    </source>
</evidence>
<keyword evidence="2" id="KW-0472">Membrane</keyword>
<organism evidence="3 4">
    <name type="scientific">Zizania palustris</name>
    <name type="common">Northern wild rice</name>
    <dbReference type="NCBI Taxonomy" id="103762"/>
    <lineage>
        <taxon>Eukaryota</taxon>
        <taxon>Viridiplantae</taxon>
        <taxon>Streptophyta</taxon>
        <taxon>Embryophyta</taxon>
        <taxon>Tracheophyta</taxon>
        <taxon>Spermatophyta</taxon>
        <taxon>Magnoliopsida</taxon>
        <taxon>Liliopsida</taxon>
        <taxon>Poales</taxon>
        <taxon>Poaceae</taxon>
        <taxon>BOP clade</taxon>
        <taxon>Oryzoideae</taxon>
        <taxon>Oryzeae</taxon>
        <taxon>Zizaniinae</taxon>
        <taxon>Zizania</taxon>
    </lineage>
</organism>
<dbReference type="AlphaFoldDB" id="A0A8J5SLK3"/>
<reference evidence="3" key="2">
    <citation type="submission" date="2021-02" db="EMBL/GenBank/DDBJ databases">
        <authorList>
            <person name="Kimball J.A."/>
            <person name="Haas M.W."/>
            <person name="Macchietto M."/>
            <person name="Kono T."/>
            <person name="Duquette J."/>
            <person name="Shao M."/>
        </authorList>
    </citation>
    <scope>NUCLEOTIDE SEQUENCE</scope>
    <source>
        <tissue evidence="3">Fresh leaf tissue</tissue>
    </source>
</reference>
<evidence type="ECO:0000313" key="3">
    <source>
        <dbReference type="EMBL" id="KAG8078656.1"/>
    </source>
</evidence>
<proteinExistence type="predicted"/>
<keyword evidence="2" id="KW-0812">Transmembrane</keyword>
<keyword evidence="2" id="KW-1133">Transmembrane helix</keyword>
<evidence type="ECO:0000313" key="4">
    <source>
        <dbReference type="Proteomes" id="UP000729402"/>
    </source>
</evidence>
<comment type="caution">
    <text evidence="3">The sequence shown here is derived from an EMBL/GenBank/DDBJ whole genome shotgun (WGS) entry which is preliminary data.</text>
</comment>
<gene>
    <name evidence="3" type="ORF">GUJ93_ZPchr0007g5243</name>
</gene>
<dbReference type="PANTHER" id="PTHR33728:SF3">
    <property type="entry name" value="MULTIDRUG RESISTANCE PROTEIN"/>
    <property type="match status" value="1"/>
</dbReference>
<feature type="transmembrane region" description="Helical" evidence="2">
    <location>
        <begin position="164"/>
        <end position="185"/>
    </location>
</feature>
<evidence type="ECO:0000256" key="1">
    <source>
        <dbReference type="SAM" id="MobiDB-lite"/>
    </source>
</evidence>
<feature type="region of interest" description="Disordered" evidence="1">
    <location>
        <begin position="111"/>
        <end position="150"/>
    </location>
</feature>
<sequence length="282" mass="30610">MCIGEQYPAFLTPTVLEFTMRIENFFSSLNHSHIATAKSDEISVLIQSLGLSRGNQAEIFLCGLPFLAFGNQSPVSSPHNSIRRGKARRLLGVHSAGESLISEGRRIASCKRQRSGAAMSGFGQRSRPWTGDPSPAPAQPQPVAADASGEATSTLKDFGTSMDAISFGFAATAILVSMFLLMAIFEHLIKPRVFPPDGSLARAALRTARRRHGLSPGKLRSPPMVESMLQAADLSVLMPGQRYPTYLAQPAPLPLPPPCAREGVQWPPHDHDHDHRHSYMPP</sequence>